<dbReference type="STRING" id="1618023.UH38_20430"/>
<comment type="caution">
    <text evidence="2">The sequence shown here is derived from an EMBL/GenBank/DDBJ whole genome shotgun (WGS) entry which is preliminary data.</text>
</comment>
<dbReference type="Proteomes" id="UP000032452">
    <property type="component" value="Unassembled WGS sequence"/>
</dbReference>
<organism evidence="2 3">
    <name type="scientific">Aliterella atlantica CENA595</name>
    <dbReference type="NCBI Taxonomy" id="1618023"/>
    <lineage>
        <taxon>Bacteria</taxon>
        <taxon>Bacillati</taxon>
        <taxon>Cyanobacteriota</taxon>
        <taxon>Cyanophyceae</taxon>
        <taxon>Chroococcidiopsidales</taxon>
        <taxon>Aliterellaceae</taxon>
        <taxon>Aliterella</taxon>
    </lineage>
</organism>
<evidence type="ECO:0000313" key="2">
    <source>
        <dbReference type="EMBL" id="KJH70003.1"/>
    </source>
</evidence>
<reference evidence="2 3" key="1">
    <citation type="submission" date="2015-02" db="EMBL/GenBank/DDBJ databases">
        <title>Draft genome of a novel marine cyanobacterium (Chroococcales) isolated from South Atlantic Ocean.</title>
        <authorList>
            <person name="Rigonato J."/>
            <person name="Alvarenga D.O."/>
            <person name="Branco L.H."/>
            <person name="Varani A.M."/>
            <person name="Brandini F.P."/>
            <person name="Fiore M.F."/>
        </authorList>
    </citation>
    <scope>NUCLEOTIDE SEQUENCE [LARGE SCALE GENOMIC DNA]</scope>
    <source>
        <strain evidence="2 3">CENA595</strain>
    </source>
</reference>
<gene>
    <name evidence="2" type="ORF">UH38_20430</name>
</gene>
<accession>A0A0D8ZME4</accession>
<keyword evidence="1" id="KW-0812">Transmembrane</keyword>
<sequence>MVTIVVIFNLIIALILLYVAGRVWLLRQKLKRINNTLIALERSTQAALAGTPNAIYQGQMGIYQLKERNEPLQLQIQRMKQVLSLLAIGQQVWQRFLFAGNPLNSRLAPPAKLFRKR</sequence>
<name>A0A0D8ZME4_9CYAN</name>
<keyword evidence="3" id="KW-1185">Reference proteome</keyword>
<evidence type="ECO:0000313" key="3">
    <source>
        <dbReference type="Proteomes" id="UP000032452"/>
    </source>
</evidence>
<feature type="transmembrane region" description="Helical" evidence="1">
    <location>
        <begin position="6"/>
        <end position="25"/>
    </location>
</feature>
<dbReference type="EMBL" id="JYON01000029">
    <property type="protein sequence ID" value="KJH70003.1"/>
    <property type="molecule type" value="Genomic_DNA"/>
</dbReference>
<dbReference type="RefSeq" id="WP_045056546.1">
    <property type="nucleotide sequence ID" value="NZ_CAWMDP010000025.1"/>
</dbReference>
<proteinExistence type="predicted"/>
<keyword evidence="1" id="KW-0472">Membrane</keyword>
<dbReference type="AlphaFoldDB" id="A0A0D8ZME4"/>
<keyword evidence="1" id="KW-1133">Transmembrane helix</keyword>
<protein>
    <submittedName>
        <fullName evidence="2">Uncharacterized protein</fullName>
    </submittedName>
</protein>
<evidence type="ECO:0000256" key="1">
    <source>
        <dbReference type="SAM" id="Phobius"/>
    </source>
</evidence>